<dbReference type="Gene3D" id="1.20.5.3310">
    <property type="match status" value="1"/>
</dbReference>
<dbReference type="AlphaFoldDB" id="A0A517R2T7"/>
<evidence type="ECO:0000256" key="6">
    <source>
        <dbReference type="ARBA" id="ARBA00022989"/>
    </source>
</evidence>
<organism evidence="11 12">
    <name type="scientific">Stratiformator vulcanicus</name>
    <dbReference type="NCBI Taxonomy" id="2527980"/>
    <lineage>
        <taxon>Bacteria</taxon>
        <taxon>Pseudomonadati</taxon>
        <taxon>Planctomycetota</taxon>
        <taxon>Planctomycetia</taxon>
        <taxon>Planctomycetales</taxon>
        <taxon>Planctomycetaceae</taxon>
        <taxon>Stratiformator</taxon>
    </lineage>
</organism>
<keyword evidence="2 9" id="KW-0813">Transport</keyword>
<keyword evidence="6 9" id="KW-1133">Transmembrane helix</keyword>
<dbReference type="GO" id="GO:0008320">
    <property type="term" value="F:protein transmembrane transporter activity"/>
    <property type="evidence" value="ECO:0007669"/>
    <property type="project" value="UniProtKB-UniRule"/>
</dbReference>
<dbReference type="GO" id="GO:0033281">
    <property type="term" value="C:TAT protein transport complex"/>
    <property type="evidence" value="ECO:0007669"/>
    <property type="project" value="UniProtKB-UniRule"/>
</dbReference>
<dbReference type="NCBIfam" id="TIGR01411">
    <property type="entry name" value="tatAE"/>
    <property type="match status" value="1"/>
</dbReference>
<reference evidence="11 12" key="1">
    <citation type="submission" date="2019-02" db="EMBL/GenBank/DDBJ databases">
        <title>Deep-cultivation of Planctomycetes and their phenomic and genomic characterization uncovers novel biology.</title>
        <authorList>
            <person name="Wiegand S."/>
            <person name="Jogler M."/>
            <person name="Boedeker C."/>
            <person name="Pinto D."/>
            <person name="Vollmers J."/>
            <person name="Rivas-Marin E."/>
            <person name="Kohn T."/>
            <person name="Peeters S.H."/>
            <person name="Heuer A."/>
            <person name="Rast P."/>
            <person name="Oberbeckmann S."/>
            <person name="Bunk B."/>
            <person name="Jeske O."/>
            <person name="Meyerdierks A."/>
            <person name="Storesund J.E."/>
            <person name="Kallscheuer N."/>
            <person name="Luecker S."/>
            <person name="Lage O.M."/>
            <person name="Pohl T."/>
            <person name="Merkel B.J."/>
            <person name="Hornburger P."/>
            <person name="Mueller R.-W."/>
            <person name="Bruemmer F."/>
            <person name="Labrenz M."/>
            <person name="Spormann A.M."/>
            <person name="Op den Camp H."/>
            <person name="Overmann J."/>
            <person name="Amann R."/>
            <person name="Jetten M.S.M."/>
            <person name="Mascher T."/>
            <person name="Medema M.H."/>
            <person name="Devos D.P."/>
            <person name="Kaster A.-K."/>
            <person name="Ovreas L."/>
            <person name="Rohde M."/>
            <person name="Galperin M.Y."/>
            <person name="Jogler C."/>
        </authorList>
    </citation>
    <scope>NUCLEOTIDE SEQUENCE [LARGE SCALE GENOMIC DNA]</scope>
    <source>
        <strain evidence="11 12">Pan189</strain>
    </source>
</reference>
<evidence type="ECO:0000256" key="5">
    <source>
        <dbReference type="ARBA" id="ARBA00022927"/>
    </source>
</evidence>
<dbReference type="InterPro" id="IPR003369">
    <property type="entry name" value="TatA/B/E"/>
</dbReference>
<feature type="region of interest" description="Disordered" evidence="10">
    <location>
        <begin position="50"/>
        <end position="72"/>
    </location>
</feature>
<dbReference type="Proteomes" id="UP000317318">
    <property type="component" value="Chromosome"/>
</dbReference>
<dbReference type="PANTHER" id="PTHR42982:SF1">
    <property type="entry name" value="SEC-INDEPENDENT PROTEIN TRANSLOCASE PROTEIN TATA"/>
    <property type="match status" value="1"/>
</dbReference>
<feature type="transmembrane region" description="Helical" evidence="9">
    <location>
        <begin position="6"/>
        <end position="28"/>
    </location>
</feature>
<keyword evidence="4 9" id="KW-0812">Transmembrane</keyword>
<sequence length="72" mass="7717">MSPLFALFTGAPGLPELLIIAVIVLVLFGKRLPSVMRSLGTSITEFKKGINDVSEEPTKSEESAHSESRSDA</sequence>
<evidence type="ECO:0000256" key="7">
    <source>
        <dbReference type="ARBA" id="ARBA00023010"/>
    </source>
</evidence>
<protein>
    <recommendedName>
        <fullName evidence="9">Sec-independent protein translocase protein TatA</fullName>
    </recommendedName>
</protein>
<keyword evidence="5 9" id="KW-0653">Protein transport</keyword>
<dbReference type="HAMAP" id="MF_00236">
    <property type="entry name" value="TatA_E"/>
    <property type="match status" value="1"/>
</dbReference>
<evidence type="ECO:0000256" key="10">
    <source>
        <dbReference type="SAM" id="MobiDB-lite"/>
    </source>
</evidence>
<gene>
    <name evidence="9 11" type="primary">tatA</name>
    <name evidence="11" type="ORF">Pan189_25860</name>
</gene>
<name>A0A517R2T7_9PLAN</name>
<dbReference type="EMBL" id="CP036268">
    <property type="protein sequence ID" value="QDT38196.1"/>
    <property type="molecule type" value="Genomic_DNA"/>
</dbReference>
<accession>A0A517R2T7</accession>
<evidence type="ECO:0000313" key="11">
    <source>
        <dbReference type="EMBL" id="QDT38196.1"/>
    </source>
</evidence>
<keyword evidence="8 9" id="KW-0472">Membrane</keyword>
<dbReference type="Pfam" id="PF02416">
    <property type="entry name" value="TatA_B_E"/>
    <property type="match status" value="1"/>
</dbReference>
<evidence type="ECO:0000256" key="1">
    <source>
        <dbReference type="ARBA" id="ARBA00004162"/>
    </source>
</evidence>
<keyword evidence="12" id="KW-1185">Reference proteome</keyword>
<dbReference type="GO" id="GO:0043953">
    <property type="term" value="P:protein transport by the Tat complex"/>
    <property type="evidence" value="ECO:0007669"/>
    <property type="project" value="UniProtKB-UniRule"/>
</dbReference>
<evidence type="ECO:0000256" key="3">
    <source>
        <dbReference type="ARBA" id="ARBA00022475"/>
    </source>
</evidence>
<dbReference type="KEGG" id="svp:Pan189_25860"/>
<comment type="subcellular location">
    <subcellularLocation>
        <location evidence="1 9">Cell membrane</location>
        <topology evidence="1 9">Single-pass membrane protein</topology>
    </subcellularLocation>
</comment>
<dbReference type="RefSeq" id="WP_145364254.1">
    <property type="nucleotide sequence ID" value="NZ_CP036268.1"/>
</dbReference>
<evidence type="ECO:0000256" key="8">
    <source>
        <dbReference type="ARBA" id="ARBA00023136"/>
    </source>
</evidence>
<keyword evidence="7 9" id="KW-0811">Translocation</keyword>
<evidence type="ECO:0000313" key="12">
    <source>
        <dbReference type="Proteomes" id="UP000317318"/>
    </source>
</evidence>
<proteinExistence type="inferred from homology"/>
<dbReference type="OrthoDB" id="290425at2"/>
<dbReference type="PANTHER" id="PTHR42982">
    <property type="entry name" value="SEC-INDEPENDENT PROTEIN TRANSLOCASE PROTEIN TATA"/>
    <property type="match status" value="1"/>
</dbReference>
<dbReference type="InterPro" id="IPR006312">
    <property type="entry name" value="TatA/E"/>
</dbReference>
<keyword evidence="3 9" id="KW-1003">Cell membrane</keyword>
<evidence type="ECO:0000256" key="2">
    <source>
        <dbReference type="ARBA" id="ARBA00022448"/>
    </source>
</evidence>
<comment type="similarity">
    <text evidence="9">Belongs to the TatA/E family.</text>
</comment>
<comment type="subunit">
    <text evidence="9">Forms a complex with TatC.</text>
</comment>
<comment type="function">
    <text evidence="9">Part of the twin-arginine translocation (Tat) system that transports large folded proteins containing a characteristic twin-arginine motif in their signal peptide across membranes. TatA could form the protein-conducting channel of the Tat system.</text>
</comment>
<evidence type="ECO:0000256" key="9">
    <source>
        <dbReference type="HAMAP-Rule" id="MF_00236"/>
    </source>
</evidence>
<evidence type="ECO:0000256" key="4">
    <source>
        <dbReference type="ARBA" id="ARBA00022692"/>
    </source>
</evidence>